<comment type="caution">
    <text evidence="6">The sequence shown here is derived from an EMBL/GenBank/DDBJ whole genome shotgun (WGS) entry which is preliminary data.</text>
</comment>
<evidence type="ECO:0000256" key="1">
    <source>
        <dbReference type="ARBA" id="ARBA00004561"/>
    </source>
</evidence>
<dbReference type="Pfam" id="PF00419">
    <property type="entry name" value="Fimbrial"/>
    <property type="match status" value="1"/>
</dbReference>
<dbReference type="PANTHER" id="PTHR33420:SF14">
    <property type="entry name" value="TYPE 1 FIMBRIN D-MANNOSE SPECIFIC ADHESIN"/>
    <property type="match status" value="1"/>
</dbReference>
<organism evidence="6 7">
    <name type="scientific">Klebsiella grimontii</name>
    <dbReference type="NCBI Taxonomy" id="2058152"/>
    <lineage>
        <taxon>Bacteria</taxon>
        <taxon>Pseudomonadati</taxon>
        <taxon>Pseudomonadota</taxon>
        <taxon>Gammaproteobacteria</taxon>
        <taxon>Enterobacterales</taxon>
        <taxon>Enterobacteriaceae</taxon>
        <taxon>Klebsiella/Raoultella group</taxon>
        <taxon>Klebsiella</taxon>
    </lineage>
</organism>
<reference evidence="6 7" key="1">
    <citation type="submission" date="2020-06" db="EMBL/GenBank/DDBJ databases">
        <title>REHAB project genomes.</title>
        <authorList>
            <person name="Shaw L.P."/>
        </authorList>
    </citation>
    <scope>NUCLEOTIDE SEQUENCE [LARGE SCALE GENOMIC DNA]</scope>
    <source>
        <strain evidence="6 7">RHBSTW-00092</strain>
    </source>
</reference>
<feature type="chain" id="PRO_5044437023" evidence="4">
    <location>
        <begin position="20"/>
        <end position="341"/>
    </location>
</feature>
<dbReference type="PANTHER" id="PTHR33420">
    <property type="entry name" value="FIMBRIAL SUBUNIT ELFA-RELATED"/>
    <property type="match status" value="1"/>
</dbReference>
<evidence type="ECO:0000256" key="4">
    <source>
        <dbReference type="SAM" id="SignalP"/>
    </source>
</evidence>
<dbReference type="GO" id="GO:0043709">
    <property type="term" value="P:cell adhesion involved in single-species biofilm formation"/>
    <property type="evidence" value="ECO:0007669"/>
    <property type="project" value="TreeGrafter"/>
</dbReference>
<dbReference type="GO" id="GO:0009289">
    <property type="term" value="C:pilus"/>
    <property type="evidence" value="ECO:0007669"/>
    <property type="project" value="UniProtKB-SubCell"/>
</dbReference>
<protein>
    <submittedName>
        <fullName evidence="6">Fimbrial protein</fullName>
    </submittedName>
</protein>
<evidence type="ECO:0000259" key="5">
    <source>
        <dbReference type="Pfam" id="PF00419"/>
    </source>
</evidence>
<dbReference type="AlphaFoldDB" id="A0A7D6FCC3"/>
<keyword evidence="3" id="KW-0281">Fimbrium</keyword>
<feature type="domain" description="Fimbrial-type adhesion" evidence="5">
    <location>
        <begin position="196"/>
        <end position="335"/>
    </location>
</feature>
<accession>A0A7D6FCC3</accession>
<feature type="signal peptide" evidence="4">
    <location>
        <begin position="1"/>
        <end position="19"/>
    </location>
</feature>
<dbReference type="InterPro" id="IPR050263">
    <property type="entry name" value="Bact_Fimbrial_Adh_Pro"/>
</dbReference>
<dbReference type="Proteomes" id="UP000557483">
    <property type="component" value="Unassembled WGS sequence"/>
</dbReference>
<proteinExistence type="inferred from homology"/>
<evidence type="ECO:0000313" key="7">
    <source>
        <dbReference type="Proteomes" id="UP000557483"/>
    </source>
</evidence>
<dbReference type="SUPFAM" id="SSF49401">
    <property type="entry name" value="Bacterial adhesins"/>
    <property type="match status" value="1"/>
</dbReference>
<dbReference type="InterPro" id="IPR000259">
    <property type="entry name" value="Adhesion_dom_fimbrial"/>
</dbReference>
<dbReference type="Gene3D" id="2.60.40.1090">
    <property type="entry name" value="Fimbrial-type adhesion domain"/>
    <property type="match status" value="1"/>
</dbReference>
<gene>
    <name evidence="6" type="ORF">HV064_07040</name>
</gene>
<dbReference type="InterPro" id="IPR008966">
    <property type="entry name" value="Adhesion_dom_sf"/>
</dbReference>
<dbReference type="Gene3D" id="2.60.40.3310">
    <property type="match status" value="1"/>
</dbReference>
<comment type="subcellular location">
    <subcellularLocation>
        <location evidence="1">Fimbrium</location>
    </subcellularLocation>
</comment>
<evidence type="ECO:0000313" key="6">
    <source>
        <dbReference type="EMBL" id="MBA8123668.1"/>
    </source>
</evidence>
<dbReference type="RefSeq" id="WP_049099395.1">
    <property type="nucleotide sequence ID" value="NZ_CABGKM010000037.1"/>
</dbReference>
<evidence type="ECO:0000256" key="2">
    <source>
        <dbReference type="ARBA" id="ARBA00006671"/>
    </source>
</evidence>
<dbReference type="EMBL" id="JABXRN010000001">
    <property type="protein sequence ID" value="MBA8123668.1"/>
    <property type="molecule type" value="Genomic_DNA"/>
</dbReference>
<keyword evidence="4" id="KW-0732">Signal</keyword>
<name>A0A7D6FCC3_9ENTR</name>
<dbReference type="InterPro" id="IPR036937">
    <property type="entry name" value="Adhesion_dom_fimbrial_sf"/>
</dbReference>
<sequence length="341" mass="35975">MKKLILFISLLCFSLPTLSICKYSKTSNPTVGISIKSKILSDKSLPAGSILGVGTVGGGVADMKTFYDCEAGDVYAVSASPGAIEAPGVKGIQGGTVYETGIKGIGYQISDAISGSNIRPIPAKMGSISAYRLTVNPVVQLTAWLIKTNDDIDTNVTSSRTISVMYLAGTPTQVQSRSSTARLLGANLTLGAFTFRETSCEVTPRNGSTIKLPNIEASQLNAVTPGNATGKQKDIILDINCPTSSVGSKYTYWFNPITPNSSSTNGVLMNSVPVASGGAQDVGLIIKKDGTAIKFYDYDAYSIAKVAKTQEVKLTADYYRLSSTISTGTVQGIFEIILQEK</sequence>
<evidence type="ECO:0000256" key="3">
    <source>
        <dbReference type="ARBA" id="ARBA00023263"/>
    </source>
</evidence>
<comment type="similarity">
    <text evidence="2">Belongs to the fimbrial protein family.</text>
</comment>